<dbReference type="GO" id="GO:0005886">
    <property type="term" value="C:plasma membrane"/>
    <property type="evidence" value="ECO:0007669"/>
    <property type="project" value="UniProtKB-SubCell"/>
</dbReference>
<comment type="similarity">
    <text evidence="3 16">Belongs to the glycosyl hydrolase 72 family.</text>
</comment>
<evidence type="ECO:0000256" key="15">
    <source>
        <dbReference type="ARBA" id="ARBA00047777"/>
    </source>
</evidence>
<protein>
    <recommendedName>
        <fullName evidence="16">1,3-beta-glucanosyltransferase</fullName>
        <ecNumber evidence="16">2.4.1.-</ecNumber>
    </recommendedName>
</protein>
<reference evidence="20" key="1">
    <citation type="submission" date="2023-07" db="EMBL/GenBank/DDBJ databases">
        <title>A draft genome of Kazachstania heterogenica Y-27499.</title>
        <authorList>
            <person name="Donic C."/>
            <person name="Kralova J.S."/>
            <person name="Fidel L."/>
            <person name="Ben-Dor S."/>
            <person name="Jung S."/>
        </authorList>
    </citation>
    <scope>NUCLEOTIDE SEQUENCE [LARGE SCALE GENOMIC DNA]</scope>
    <source>
        <strain evidence="20">Y27499</strain>
    </source>
</reference>
<feature type="transmembrane region" description="Helical" evidence="17">
    <location>
        <begin position="842"/>
        <end position="864"/>
    </location>
</feature>
<feature type="transmembrane region" description="Helical" evidence="17">
    <location>
        <begin position="1780"/>
        <end position="1799"/>
    </location>
</feature>
<dbReference type="InterPro" id="IPR003440">
    <property type="entry name" value="Glyco_trans_48_dom"/>
</dbReference>
<keyword evidence="13" id="KW-0325">Glycoprotein</keyword>
<comment type="similarity">
    <text evidence="4">Belongs to the glycosyltransferase 48 family.</text>
</comment>
<dbReference type="InterPro" id="IPR004886">
    <property type="entry name" value="Glucanosyltransferase"/>
</dbReference>
<proteinExistence type="inferred from homology"/>
<feature type="transmembrane region" description="Helical" evidence="17">
    <location>
        <begin position="784"/>
        <end position="808"/>
    </location>
</feature>
<dbReference type="GO" id="GO:0042124">
    <property type="term" value="F:1,3-beta-glucanosyltransferase activity"/>
    <property type="evidence" value="ECO:0007669"/>
    <property type="project" value="UniProtKB-ARBA"/>
</dbReference>
<dbReference type="Pfam" id="PF03198">
    <property type="entry name" value="Glyco_hydro_72"/>
    <property type="match status" value="1"/>
</dbReference>
<feature type="transmembrane region" description="Helical" evidence="17">
    <location>
        <begin position="1691"/>
        <end position="1709"/>
    </location>
</feature>
<gene>
    <name evidence="19" type="ORF">RI543_001254</name>
</gene>
<comment type="catalytic activity">
    <reaction evidence="15">
        <text>[(1-&gt;3)-beta-D-glucosyl](n) + UDP-alpha-D-glucose = [(1-&gt;3)-beta-D-glucosyl](n+1) + UDP + H(+)</text>
        <dbReference type="Rhea" id="RHEA:21476"/>
        <dbReference type="Rhea" id="RHEA-COMP:11146"/>
        <dbReference type="Rhea" id="RHEA-COMP:14303"/>
        <dbReference type="ChEBI" id="CHEBI:15378"/>
        <dbReference type="ChEBI" id="CHEBI:37671"/>
        <dbReference type="ChEBI" id="CHEBI:58223"/>
        <dbReference type="ChEBI" id="CHEBI:58885"/>
        <dbReference type="EC" id="2.4.1.34"/>
    </reaction>
</comment>
<dbReference type="Gene3D" id="3.20.20.80">
    <property type="entry name" value="Glycosidases"/>
    <property type="match status" value="1"/>
</dbReference>
<dbReference type="InterPro" id="IPR017853">
    <property type="entry name" value="GH"/>
</dbReference>
<feature type="transmembrane region" description="Helical" evidence="17">
    <location>
        <begin position="897"/>
        <end position="916"/>
    </location>
</feature>
<keyword evidence="16" id="KW-0449">Lipoprotein</keyword>
<evidence type="ECO:0000256" key="16">
    <source>
        <dbReference type="RuleBase" id="RU361209"/>
    </source>
</evidence>
<comment type="function">
    <text evidence="16">Splits internally a 1,3-beta-glucan molecule and transfers the newly generated reducing end (the donor) to the non-reducing end of another 1,3-beta-glucan molecule (the acceptor) forming a 1,3-beta linkage, resulting in the elongation of 1,3-beta-glucan chains in the cell wall.</text>
</comment>
<dbReference type="Gene3D" id="1.20.58.1040">
    <property type="match status" value="1"/>
</dbReference>
<keyword evidence="11 16" id="KW-0472">Membrane</keyword>
<evidence type="ECO:0000256" key="10">
    <source>
        <dbReference type="ARBA" id="ARBA00022989"/>
    </source>
</evidence>
<evidence type="ECO:0000313" key="19">
    <source>
        <dbReference type="EMBL" id="KAK5781412.1"/>
    </source>
</evidence>
<feature type="domain" description="1,3-beta-glucan synthase component FKS1-like" evidence="18">
    <location>
        <begin position="517"/>
        <end position="629"/>
    </location>
</feature>
<keyword evidence="5 16" id="KW-0336">GPI-anchor</keyword>
<feature type="transmembrane region" description="Helical" evidence="17">
    <location>
        <begin position="709"/>
        <end position="732"/>
    </location>
</feature>
<dbReference type="Pfam" id="PF02364">
    <property type="entry name" value="Glucan_synthase"/>
    <property type="match status" value="1"/>
</dbReference>
<evidence type="ECO:0000256" key="2">
    <source>
        <dbReference type="ARBA" id="ARBA00004589"/>
    </source>
</evidence>
<keyword evidence="6" id="KW-0328">Glycosyltransferase</keyword>
<evidence type="ECO:0000259" key="18">
    <source>
        <dbReference type="SMART" id="SM01205"/>
    </source>
</evidence>
<feature type="transmembrane region" description="Helical" evidence="17">
    <location>
        <begin position="1578"/>
        <end position="1595"/>
    </location>
</feature>
<dbReference type="EC" id="2.4.1.-" evidence="16"/>
<feature type="transmembrane region" description="Helical" evidence="17">
    <location>
        <begin position="1819"/>
        <end position="1840"/>
    </location>
</feature>
<keyword evidence="12" id="KW-1015">Disulfide bond</keyword>
<accession>A0AAN8A7T5</accession>
<keyword evidence="10 17" id="KW-1133">Transmembrane helix</keyword>
<keyword evidence="7 16" id="KW-0808">Transferase</keyword>
<dbReference type="Proteomes" id="UP001306508">
    <property type="component" value="Unassembled WGS sequence"/>
</dbReference>
<evidence type="ECO:0000256" key="12">
    <source>
        <dbReference type="ARBA" id="ARBA00023157"/>
    </source>
</evidence>
<evidence type="ECO:0000256" key="3">
    <source>
        <dbReference type="ARBA" id="ARBA00007528"/>
    </source>
</evidence>
<dbReference type="PANTHER" id="PTHR12741">
    <property type="entry name" value="LYST-INTERACTING PROTEIN LIP5 DOPAMINE RESPONSIVE PROTEIN DRG-1"/>
    <property type="match status" value="1"/>
</dbReference>
<evidence type="ECO:0000256" key="11">
    <source>
        <dbReference type="ARBA" id="ARBA00023136"/>
    </source>
</evidence>
<dbReference type="InterPro" id="IPR056261">
    <property type="entry name" value="FKS1-like_dom2"/>
</dbReference>
<evidence type="ECO:0000256" key="7">
    <source>
        <dbReference type="ARBA" id="ARBA00022679"/>
    </source>
</evidence>
<keyword evidence="20" id="KW-1185">Reference proteome</keyword>
<organism evidence="19 20">
    <name type="scientific">Arxiozyma heterogenica</name>
    <dbReference type="NCBI Taxonomy" id="278026"/>
    <lineage>
        <taxon>Eukaryota</taxon>
        <taxon>Fungi</taxon>
        <taxon>Dikarya</taxon>
        <taxon>Ascomycota</taxon>
        <taxon>Saccharomycotina</taxon>
        <taxon>Saccharomycetes</taxon>
        <taxon>Saccharomycetales</taxon>
        <taxon>Saccharomycetaceae</taxon>
        <taxon>Arxiozyma</taxon>
    </lineage>
</organism>
<feature type="transmembrane region" description="Helical" evidence="17">
    <location>
        <begin position="752"/>
        <end position="772"/>
    </location>
</feature>
<dbReference type="SUPFAM" id="SSF51445">
    <property type="entry name" value="(Trans)glycosidases"/>
    <property type="match status" value="1"/>
</dbReference>
<dbReference type="GO" id="GO:0003843">
    <property type="term" value="F:1,3-beta-D-glucan synthase activity"/>
    <property type="evidence" value="ECO:0007669"/>
    <property type="project" value="UniProtKB-EC"/>
</dbReference>
<sequence length="2502" mass="288215">MILDCSNKSVIDYSIEEEVTIRSIRYQDGDNLYLRKEERNILINSIDHLIDNYNVIFCRFIEYNDVKILHEKGTAVLECIIIKAVAIMYDQTKKNIWETEEKILNKLKTIFQVDKTLQFEKWIDSCYSTIFNEEIFKILKLQMFILNLIIDNRDITSIDLNQYIKMYIKTSLRSKMLEFNKSLSSPKILPRSLSLTTENLLKPNPWYKRLYNWMINNIDPTQNFNNEGGYQDPQNNQYFYYQQQQQPPPQQQYDEYGQPVNMMPMNNGGYYEDSYMQDMNQPPNMMMSQDNMENFSDFSSYGPPQPNNGYMMNGGDPQQQQYTPSQLSYGDNMNTGSSTPLMYDPNAIAMALPNDPYPAWTADPQAPISIEQIEDIFIDLTNRFGFQRDSMRNMFDHFMTLLDSRASRMSPDQALLSLHADYIGGDTANYKKWYFAAQLDLDDAVGFRNMSVGGGGGKKKGSWRSRRKAKKAAKKAMKESVENGDSPEITLEKIEGDDSLEAADFRWKAKMNVLTAFEKTRHIALYLLMWGEANQVRFTPECLCFIFKCGLDYLESPLCQQRTEPMPEGDFLHRIITPLYKFIRNQVYEVQDGRFVKREKDHADVIGYDDVNQLFWYPEGIAKIVLNDDDSTKLIDIPVEERYLRLGDVEWKDVFFKTFKETRSWLHLITNFNRIWIMHICIYWMYVAYNAPTFYTHNYQQLVNNQPLAAYRWATAALGGTVASLIQILATIFEWMFVPRKWAGAQHLSRRFWFLVGILALNLGPIIFIFAYDKDTVYSTAAHVVGAVTFFIAVATIIFFAVMPLGGLFTSYMNSKSRRYVASQTFTASFAPLHGLDRWLSYFVWFTIGAAKYSESYFFLILSLKDPIRILSTMTMRCTGEYWWGAKVCRPQAKITLGLMIATDFILFFLDTYLWYIIVNTIFSIGKSFYLGISILTPWRNIFTRLPKRIYSKILATTDMEIKYKPKVLISQVWNAIVISMYREHLLAIDHVQRLLYHQVPSEIEGKRTLRAPTFFASQDDNNFETEFFPKDSEAERRISFFAQSLATPIPEPLPVDNMPTFTVLTPHYAERILLSLREIIREDDQFSRVTLLEYLKQLHPVEWDCFVKDTKILAEETAACENDENDPEKSDELKAQIDDLPFYCIGFKSAAPEYTLRTRIWASLRSQTLYRTVSGFMNYSRAIKLLYRVENPEIVQMFGGNVDGLERELEKMARRKFKFLVSMQRLAKFKPHELENAEFLLRAYPDLQIAYLDEEPPLNEGEDPRIYSALIDGHCEILENGRRRPKFRVQLSGNPILGDGKSDNQNHAIIFHRGEYIQLIDANQDNYLEECLKIRSVLAEFEELNVEQVNPYAPELKYEEQTTNHPVAIVGAREYIFSENSGVLGDVAAGKEQTFGTLFARTLSQIGGKLHYGHPDFINGTFMITRGGVSKAQKGLHLNEDIYAGMNALLRGGRIKHVEYYQCGKGRDLGFGTILNFQTKIGAGMGEQMLSREYYYLGTQLPLDRFLTFYYAHPGFHLNNFFIQISVQMFMLTLVNLNSLAHESIICIYNRNLPITDVLYPIGCYNLAPAIDWVRRYTLSIFIVFWIAFIPMVIQELIERGVWKATQRFARHMLSLSPMFEVFAGQIYSAALVSDLTVGGARYISTGRGFATSRIPFSILYSRFAGSAIYMGSRSMLMLLFGTVAHWQAALLWFWASLSALMFSPFIFNPHQFAWEDFFLDYRDFIRWLSRGNSKYHRNSWIGYVRMSRARITGFKRKLTGDESEKTAGDATRAHRSNLIVAEIIPCAIYAGGCFVAFTFINAQTGVKNGPDGTVNSVLRIIICTLAPIAVNLGVLFFCMGMSMCSGPLFGLCCKKTGAVMAGIAHGVAVVVHIVFFIVMWVLESFNFARMLIGVITCIQCQRLIFQVITICLLTREFKNDSANTAFWTGKWYGKGLGWAAWSQPSRELTAKVVELSEFAADFVLGHIILICHLPLLLIPQIDRFHSVMLFWLKPSRQIRPPIYSLKQARLRKRMVRKYASLYFLVLVIFAVCIIAPAVASSHVHDLGKSLTGVAHNLFQPRNVSNNDTGLDLVYYQIKEFMKEFPTIETFGNKFFFSDTGDQFFIKGIAYQPKPQSFKEINTLTNIEENQEEEYIVENNIEYIDPLGSPSICLRDIPYFERLGINTIRVYAIDPLQKHDICMNALMNSGIYVILDLSEPNISINRDSPTWDTTIWNRYKAVIDSMHTYKNILGFFAGNEVTNDLSTTEASTFVKAAIRDTKNYIREKQYRNIPVGYSTNDDINTRESLSKFFICGDVKVDFYGINMYEWCGYSSFEISGYKERTQEFKNYPVPIFFSEFGCNLIRPRPFTEIKALFGSQMANVWSGGIVYMYFEEENKYGVVQLNEEDQSVHELDDFETLSSAFNKVSLQKFNKENYTKELGNKNNFSINCPSLSPFWKANEKLPPTPNEDICSCIDTNLPCVIVPSKENVNYESMFEYLCGEVDCTDIKSDGFLGYYVD</sequence>
<feature type="transmembrane region" description="Helical" evidence="17">
    <location>
        <begin position="2021"/>
        <end position="2041"/>
    </location>
</feature>
<dbReference type="EMBL" id="JAWIZZ010000036">
    <property type="protein sequence ID" value="KAK5781412.1"/>
    <property type="molecule type" value="Genomic_DNA"/>
</dbReference>
<feature type="transmembrane region" description="Helical" evidence="17">
    <location>
        <begin position="1861"/>
        <end position="1884"/>
    </location>
</feature>
<keyword evidence="8 17" id="KW-0812">Transmembrane</keyword>
<dbReference type="GO" id="GO:0000148">
    <property type="term" value="C:1,3-beta-D-glucan synthase complex"/>
    <property type="evidence" value="ECO:0007669"/>
    <property type="project" value="InterPro"/>
</dbReference>
<name>A0AAN8A7T5_9SACH</name>
<evidence type="ECO:0000313" key="20">
    <source>
        <dbReference type="Proteomes" id="UP001306508"/>
    </source>
</evidence>
<evidence type="ECO:0000256" key="13">
    <source>
        <dbReference type="ARBA" id="ARBA00023180"/>
    </source>
</evidence>
<dbReference type="Pfam" id="PF23605">
    <property type="entry name" value="FKS1_dom2"/>
    <property type="match status" value="1"/>
</dbReference>
<feature type="transmembrane region" description="Helical" evidence="17">
    <location>
        <begin position="665"/>
        <end position="689"/>
    </location>
</feature>
<dbReference type="FunFam" id="3.20.20.80:FF:000038">
    <property type="entry name" value="1,3-beta-glucanosyltransferase"/>
    <property type="match status" value="1"/>
</dbReference>
<comment type="subcellular location">
    <subcellularLocation>
        <location evidence="16">Cell membrane</location>
        <topology evidence="16">Lipid-anchor</topology>
        <topology evidence="16">GPI-anchor</topology>
    </subcellularLocation>
    <subcellularLocation>
        <location evidence="2">Membrane</location>
        <topology evidence="2">Lipid-anchor</topology>
        <topology evidence="2">GPI-anchor</topology>
    </subcellularLocation>
    <subcellularLocation>
        <location evidence="1">Membrane</location>
        <topology evidence="1">Multi-pass membrane protein</topology>
    </subcellularLocation>
</comment>
<evidence type="ECO:0000256" key="8">
    <source>
        <dbReference type="ARBA" id="ARBA00022692"/>
    </source>
</evidence>
<evidence type="ECO:0000256" key="1">
    <source>
        <dbReference type="ARBA" id="ARBA00004141"/>
    </source>
</evidence>
<dbReference type="GO" id="GO:0051278">
    <property type="term" value="P:fungal-type cell wall polysaccharide biosynthetic process"/>
    <property type="evidence" value="ECO:0007669"/>
    <property type="project" value="TreeGrafter"/>
</dbReference>
<keyword evidence="14" id="KW-0961">Cell wall biogenesis/degradation</keyword>
<dbReference type="GO" id="GO:0031505">
    <property type="term" value="P:fungal-type cell wall organization"/>
    <property type="evidence" value="ECO:0007669"/>
    <property type="project" value="UniProtKB-ARBA"/>
</dbReference>
<evidence type="ECO:0000256" key="4">
    <source>
        <dbReference type="ARBA" id="ARBA00009040"/>
    </source>
</evidence>
<dbReference type="SMART" id="SM01205">
    <property type="entry name" value="FKS1_dom1"/>
    <property type="match status" value="1"/>
</dbReference>
<dbReference type="PANTHER" id="PTHR12741:SF48">
    <property type="entry name" value="1,3-BETA-GLUCAN SYNTHASE COMPONENT FKS1-RELATED"/>
    <property type="match status" value="1"/>
</dbReference>
<dbReference type="GO" id="GO:0006075">
    <property type="term" value="P:(1-&gt;3)-beta-D-glucan biosynthetic process"/>
    <property type="evidence" value="ECO:0007669"/>
    <property type="project" value="InterPro"/>
</dbReference>
<dbReference type="Pfam" id="PF14288">
    <property type="entry name" value="FKS1_dom1"/>
    <property type="match status" value="1"/>
</dbReference>
<comment type="caution">
    <text evidence="19">The sequence shown here is derived from an EMBL/GenBank/DDBJ whole genome shotgun (WGS) entry which is preliminary data.</text>
</comment>
<keyword evidence="9" id="KW-0732">Signal</keyword>
<evidence type="ECO:0000256" key="17">
    <source>
        <dbReference type="SAM" id="Phobius"/>
    </source>
</evidence>
<dbReference type="InterPro" id="IPR026899">
    <property type="entry name" value="FKS1-like_dom1"/>
</dbReference>
<dbReference type="GO" id="GO:0098552">
    <property type="term" value="C:side of membrane"/>
    <property type="evidence" value="ECO:0007669"/>
    <property type="project" value="UniProtKB-KW"/>
</dbReference>
<evidence type="ECO:0000256" key="14">
    <source>
        <dbReference type="ARBA" id="ARBA00023316"/>
    </source>
</evidence>
<evidence type="ECO:0000256" key="9">
    <source>
        <dbReference type="ARBA" id="ARBA00022729"/>
    </source>
</evidence>
<evidence type="ECO:0000256" key="6">
    <source>
        <dbReference type="ARBA" id="ARBA00022676"/>
    </source>
</evidence>
<evidence type="ECO:0000256" key="5">
    <source>
        <dbReference type="ARBA" id="ARBA00022622"/>
    </source>
</evidence>